<feature type="transmembrane region" description="Helical" evidence="1">
    <location>
        <begin position="80"/>
        <end position="101"/>
    </location>
</feature>
<protein>
    <submittedName>
        <fullName evidence="2">Uncharacterized protein</fullName>
    </submittedName>
</protein>
<reference evidence="2" key="1">
    <citation type="journal article" date="2013" name="J. Plant Res.">
        <title>Effect of fungi and light on seed germination of three Opuntia species from semiarid lands of central Mexico.</title>
        <authorList>
            <person name="Delgado-Sanchez P."/>
            <person name="Jimenez-Bremont J.F."/>
            <person name="Guerrero-Gonzalez Mde L."/>
            <person name="Flores J."/>
        </authorList>
    </citation>
    <scope>NUCLEOTIDE SEQUENCE</scope>
    <source>
        <tissue evidence="2">Cladode</tissue>
    </source>
</reference>
<keyword evidence="1" id="KW-0472">Membrane</keyword>
<accession>A0A7C8ZIM7</accession>
<dbReference type="EMBL" id="GISG01137565">
    <property type="protein sequence ID" value="MBA4644258.1"/>
    <property type="molecule type" value="Transcribed_RNA"/>
</dbReference>
<sequence length="104" mass="11066">MVDGRMGSSKNSNGSSNVLLGGILLFSFKVSMGSDSLCSVALGLESETMEEPTEVSLEKSVLVSRTDPPSTLLDLFNTGIFLNLFLMLSKIVSIVLLSFLLSST</sequence>
<evidence type="ECO:0000256" key="1">
    <source>
        <dbReference type="SAM" id="Phobius"/>
    </source>
</evidence>
<evidence type="ECO:0000313" key="2">
    <source>
        <dbReference type="EMBL" id="MBA4644258.1"/>
    </source>
</evidence>
<reference evidence="2" key="2">
    <citation type="submission" date="2020-07" db="EMBL/GenBank/DDBJ databases">
        <authorList>
            <person name="Vera ALvarez R."/>
            <person name="Arias-Moreno D.M."/>
            <person name="Jimenez-Jacinto V."/>
            <person name="Jimenez-Bremont J.F."/>
            <person name="Swaminathan K."/>
            <person name="Moose S.P."/>
            <person name="Guerrero-Gonzalez M.L."/>
            <person name="Marino-Ramirez L."/>
            <person name="Landsman D."/>
            <person name="Rodriguez-Kessler M."/>
            <person name="Delgado-Sanchez P."/>
        </authorList>
    </citation>
    <scope>NUCLEOTIDE SEQUENCE</scope>
    <source>
        <tissue evidence="2">Cladode</tissue>
    </source>
</reference>
<name>A0A7C8ZIM7_OPUST</name>
<proteinExistence type="predicted"/>
<keyword evidence="1" id="KW-1133">Transmembrane helix</keyword>
<dbReference type="AlphaFoldDB" id="A0A7C8ZIM7"/>
<keyword evidence="1" id="KW-0812">Transmembrane</keyword>
<organism evidence="2">
    <name type="scientific">Opuntia streptacantha</name>
    <name type="common">Prickly pear cactus</name>
    <name type="synonym">Opuntia cardona</name>
    <dbReference type="NCBI Taxonomy" id="393608"/>
    <lineage>
        <taxon>Eukaryota</taxon>
        <taxon>Viridiplantae</taxon>
        <taxon>Streptophyta</taxon>
        <taxon>Embryophyta</taxon>
        <taxon>Tracheophyta</taxon>
        <taxon>Spermatophyta</taxon>
        <taxon>Magnoliopsida</taxon>
        <taxon>eudicotyledons</taxon>
        <taxon>Gunneridae</taxon>
        <taxon>Pentapetalae</taxon>
        <taxon>Caryophyllales</taxon>
        <taxon>Cactineae</taxon>
        <taxon>Cactaceae</taxon>
        <taxon>Opuntioideae</taxon>
        <taxon>Opuntia</taxon>
    </lineage>
</organism>